<dbReference type="Proteomes" id="UP000005239">
    <property type="component" value="Unassembled WGS sequence"/>
</dbReference>
<protein>
    <submittedName>
        <fullName evidence="1">Uncharacterized protein</fullName>
    </submittedName>
</protein>
<gene>
    <name evidence="1" type="primary">WBGene00284737</name>
</gene>
<accession>A0A2A6BIA5</accession>
<evidence type="ECO:0000313" key="1">
    <source>
        <dbReference type="EnsemblMetazoa" id="PPA46368.1"/>
    </source>
</evidence>
<name>A0A2A6BIA5_PRIPA</name>
<evidence type="ECO:0000313" key="2">
    <source>
        <dbReference type="Proteomes" id="UP000005239"/>
    </source>
</evidence>
<dbReference type="EnsemblMetazoa" id="PPA46368.1">
    <property type="protein sequence ID" value="PPA46368.1"/>
    <property type="gene ID" value="WBGene00284737"/>
</dbReference>
<accession>A0A8R1V433</accession>
<sequence>MMRIAQSPLLSESLPREARAHRWGDWEKEENAAQFSPNKADEWAVDEVNEAVDVAPASRAIFPRT</sequence>
<keyword evidence="2" id="KW-1185">Reference proteome</keyword>
<reference evidence="1" key="2">
    <citation type="submission" date="2022-06" db="UniProtKB">
        <authorList>
            <consortium name="EnsemblMetazoa"/>
        </authorList>
    </citation>
    <scope>IDENTIFICATION</scope>
    <source>
        <strain evidence="1">PS312</strain>
    </source>
</reference>
<dbReference type="AlphaFoldDB" id="A0A2A6BIA5"/>
<proteinExistence type="predicted"/>
<organism evidence="1 2">
    <name type="scientific">Pristionchus pacificus</name>
    <name type="common">Parasitic nematode worm</name>
    <dbReference type="NCBI Taxonomy" id="54126"/>
    <lineage>
        <taxon>Eukaryota</taxon>
        <taxon>Metazoa</taxon>
        <taxon>Ecdysozoa</taxon>
        <taxon>Nematoda</taxon>
        <taxon>Chromadorea</taxon>
        <taxon>Rhabditida</taxon>
        <taxon>Rhabditina</taxon>
        <taxon>Diplogasteromorpha</taxon>
        <taxon>Diplogasteroidea</taxon>
        <taxon>Neodiplogasteridae</taxon>
        <taxon>Pristionchus</taxon>
    </lineage>
</organism>
<reference evidence="2" key="1">
    <citation type="journal article" date="2008" name="Nat. Genet.">
        <title>The Pristionchus pacificus genome provides a unique perspective on nematode lifestyle and parasitism.</title>
        <authorList>
            <person name="Dieterich C."/>
            <person name="Clifton S.W."/>
            <person name="Schuster L.N."/>
            <person name="Chinwalla A."/>
            <person name="Delehaunty K."/>
            <person name="Dinkelacker I."/>
            <person name="Fulton L."/>
            <person name="Fulton R."/>
            <person name="Godfrey J."/>
            <person name="Minx P."/>
            <person name="Mitreva M."/>
            <person name="Roeseler W."/>
            <person name="Tian H."/>
            <person name="Witte H."/>
            <person name="Yang S.P."/>
            <person name="Wilson R.K."/>
            <person name="Sommer R.J."/>
        </authorList>
    </citation>
    <scope>NUCLEOTIDE SEQUENCE [LARGE SCALE GENOMIC DNA]</scope>
    <source>
        <strain evidence="2">PS312</strain>
    </source>
</reference>